<sequence>MENVPERVGVDAHLRASDEDRERVVQVLGDALTAGRLSADEHSERLDAVYAAKTLGELEPITYDLPATSAPGYIPSARASTVAMDTVGASAESDNLVAIFSGSVRKGRWRVRSRINATAIFGGVEVDMTDAVFEAPVIEVKVFAMFGGMEIRVPEGVEVRNRGVGIFGGFDIEDSGVHQPGAPVVVIKGLALFGGVGARARKRRA</sequence>
<accession>A0A3A4AMN1</accession>
<dbReference type="Proteomes" id="UP000265768">
    <property type="component" value="Unassembled WGS sequence"/>
</dbReference>
<dbReference type="EMBL" id="QZEY01000022">
    <property type="protein sequence ID" value="RJL22493.1"/>
    <property type="molecule type" value="Genomic_DNA"/>
</dbReference>
<dbReference type="PANTHER" id="PTHR40763">
    <property type="entry name" value="MEMBRANE PROTEIN-RELATED"/>
    <property type="match status" value="1"/>
</dbReference>
<feature type="domain" description="DUF1707" evidence="1">
    <location>
        <begin position="14"/>
        <end position="66"/>
    </location>
</feature>
<dbReference type="OrthoDB" id="4772576at2"/>
<protein>
    <submittedName>
        <fullName evidence="2">DUF1707 and DUF2154 domain-containing protein</fullName>
    </submittedName>
</protein>
<dbReference type="PANTHER" id="PTHR40763:SF4">
    <property type="entry name" value="DUF1707 DOMAIN-CONTAINING PROTEIN"/>
    <property type="match status" value="1"/>
</dbReference>
<dbReference type="AlphaFoldDB" id="A0A3A4AMN1"/>
<keyword evidence="3" id="KW-1185">Reference proteome</keyword>
<reference evidence="2 3" key="1">
    <citation type="submission" date="2018-09" db="EMBL/GenBank/DDBJ databases">
        <title>YIM 75507 draft genome.</title>
        <authorList>
            <person name="Tang S."/>
            <person name="Feng Y."/>
        </authorList>
    </citation>
    <scope>NUCLEOTIDE SEQUENCE [LARGE SCALE GENOMIC DNA]</scope>
    <source>
        <strain evidence="2 3">YIM 75507</strain>
    </source>
</reference>
<gene>
    <name evidence="2" type="ORF">D5H75_35295</name>
</gene>
<dbReference type="InterPro" id="IPR012551">
    <property type="entry name" value="DUF1707_SHOCT-like"/>
</dbReference>
<dbReference type="Pfam" id="PF08044">
    <property type="entry name" value="DUF1707"/>
    <property type="match status" value="1"/>
</dbReference>
<proteinExistence type="predicted"/>
<evidence type="ECO:0000313" key="3">
    <source>
        <dbReference type="Proteomes" id="UP000265768"/>
    </source>
</evidence>
<name>A0A3A4AMN1_9ACTN</name>
<evidence type="ECO:0000313" key="2">
    <source>
        <dbReference type="EMBL" id="RJL22493.1"/>
    </source>
</evidence>
<comment type="caution">
    <text evidence="2">The sequence shown here is derived from an EMBL/GenBank/DDBJ whole genome shotgun (WGS) entry which is preliminary data.</text>
</comment>
<dbReference type="RefSeq" id="WP_119930952.1">
    <property type="nucleotide sequence ID" value="NZ_QZEY01000022.1"/>
</dbReference>
<organism evidence="2 3">
    <name type="scientific">Bailinhaonella thermotolerans</name>
    <dbReference type="NCBI Taxonomy" id="1070861"/>
    <lineage>
        <taxon>Bacteria</taxon>
        <taxon>Bacillati</taxon>
        <taxon>Actinomycetota</taxon>
        <taxon>Actinomycetes</taxon>
        <taxon>Streptosporangiales</taxon>
        <taxon>Streptosporangiaceae</taxon>
        <taxon>Bailinhaonella</taxon>
    </lineage>
</organism>
<evidence type="ECO:0000259" key="1">
    <source>
        <dbReference type="Pfam" id="PF08044"/>
    </source>
</evidence>